<dbReference type="Proteomes" id="UP000186112">
    <property type="component" value="Unassembled WGS sequence"/>
</dbReference>
<accession>A0A1U7M7W7</accession>
<dbReference type="PIRSF" id="PIRSF029895">
    <property type="entry name" value="SpoIV"/>
    <property type="match status" value="1"/>
</dbReference>
<evidence type="ECO:0000313" key="2">
    <source>
        <dbReference type="EMBL" id="OLS03375.1"/>
    </source>
</evidence>
<feature type="transmembrane region" description="Helical" evidence="1">
    <location>
        <begin position="92"/>
        <end position="111"/>
    </location>
</feature>
<reference evidence="2 3" key="1">
    <citation type="submission" date="2016-02" db="EMBL/GenBank/DDBJ databases">
        <title>Genome sequence of Tissierella creatinophila DSM 6911.</title>
        <authorList>
            <person name="Poehlein A."/>
            <person name="Daniel R."/>
        </authorList>
    </citation>
    <scope>NUCLEOTIDE SEQUENCE [LARGE SCALE GENOMIC DNA]</scope>
    <source>
        <strain evidence="2 3">DSM 6911</strain>
    </source>
</reference>
<dbReference type="AlphaFoldDB" id="A0A1U7M7W7"/>
<dbReference type="InterPro" id="IPR010690">
    <property type="entry name" value="YqfD"/>
</dbReference>
<comment type="caution">
    <text evidence="2">The sequence shown here is derived from an EMBL/GenBank/DDBJ whole genome shotgun (WGS) entry which is preliminary data.</text>
</comment>
<dbReference type="RefSeq" id="WP_075724992.1">
    <property type="nucleotide sequence ID" value="NZ_LTDM01000008.1"/>
</dbReference>
<evidence type="ECO:0000256" key="1">
    <source>
        <dbReference type="SAM" id="Phobius"/>
    </source>
</evidence>
<dbReference type="OrthoDB" id="1640349at2"/>
<sequence>MLAIKIWNYLKGYVIIRIKGLSLERLLNLCLVNDIYLWNVDRINNVEIEASISILGYNDLEELVNKVGCRVEIKERVGFPFFLDRFKKRKSLGIGAIIFFVLFGVLSSIIWKIDIIGLQQIPHEEIIKELNRDGIKIGNFKKNIDEDSVQKKILEEFKYISYIQVKKKGVKLIIEIKEEDMPMEDNYNQYPSNIVAKRKGVIFKVIAKKGKAIAQKGQIVKENDLLISGTVDSEITEETGLVSAKGEVLAYTTYSDTVESPIIIKEKRETGNKFTQRGIKLKKKRVKFFSSDIPYKDYIQEIEEKSILGLNNIDIPVKWVEYIYKEVEVEEVKRDVDALKKSSQIKAIENINKELAKKSEIISKNAVFTIKDNILTTKVIIETIEDIGKVKIIKK</sequence>
<proteinExistence type="predicted"/>
<dbReference type="EMBL" id="LTDM01000008">
    <property type="protein sequence ID" value="OLS03375.1"/>
    <property type="molecule type" value="Genomic_DNA"/>
</dbReference>
<keyword evidence="1" id="KW-0472">Membrane</keyword>
<gene>
    <name evidence="2" type="ORF">TICRE_06050</name>
</gene>
<organism evidence="2 3">
    <name type="scientific">Tissierella creatinophila DSM 6911</name>
    <dbReference type="NCBI Taxonomy" id="1123403"/>
    <lineage>
        <taxon>Bacteria</taxon>
        <taxon>Bacillati</taxon>
        <taxon>Bacillota</taxon>
        <taxon>Tissierellia</taxon>
        <taxon>Tissierellales</taxon>
        <taxon>Tissierellaceae</taxon>
        <taxon>Tissierella</taxon>
    </lineage>
</organism>
<name>A0A1U7M7W7_TISCR</name>
<evidence type="ECO:0000313" key="3">
    <source>
        <dbReference type="Proteomes" id="UP000186112"/>
    </source>
</evidence>
<protein>
    <submittedName>
        <fullName evidence="2">Putative stage IV sporulation protein YqfD</fullName>
    </submittedName>
</protein>
<keyword evidence="1" id="KW-0812">Transmembrane</keyword>
<keyword evidence="3" id="KW-1185">Reference proteome</keyword>
<keyword evidence="1" id="KW-1133">Transmembrane helix</keyword>
<dbReference type="Pfam" id="PF06898">
    <property type="entry name" value="YqfD"/>
    <property type="match status" value="1"/>
</dbReference>
<dbReference type="NCBIfam" id="TIGR02876">
    <property type="entry name" value="spore_yqfD"/>
    <property type="match status" value="1"/>
</dbReference>